<dbReference type="InterPro" id="IPR012764">
    <property type="entry name" value="Gluc_glyc_Psyn"/>
</dbReference>
<organism evidence="10 11">
    <name type="scientific">Rubidibacter lacunae KORDI 51-2</name>
    <dbReference type="NCBI Taxonomy" id="582515"/>
    <lineage>
        <taxon>Bacteria</taxon>
        <taxon>Bacillati</taxon>
        <taxon>Cyanobacteriota</taxon>
        <taxon>Cyanophyceae</taxon>
        <taxon>Oscillatoriophycideae</taxon>
        <taxon>Chroococcales</taxon>
        <taxon>Aphanothecaceae</taxon>
        <taxon>Rubidibacter</taxon>
    </lineage>
</organism>
<dbReference type="GO" id="GO:0033828">
    <property type="term" value="F:glucosylglycerol-phosphate synthase activity"/>
    <property type="evidence" value="ECO:0007669"/>
    <property type="project" value="UniProtKB-EC"/>
</dbReference>
<keyword evidence="3 10" id="KW-0808">Transferase</keyword>
<dbReference type="EMBL" id="ASSJ01000070">
    <property type="protein sequence ID" value="ERN40694.1"/>
    <property type="molecule type" value="Genomic_DNA"/>
</dbReference>
<dbReference type="GO" id="GO:0003825">
    <property type="term" value="F:alpha,alpha-trehalose-phosphate synthase (UDP-forming) activity"/>
    <property type="evidence" value="ECO:0007669"/>
    <property type="project" value="TreeGrafter"/>
</dbReference>
<evidence type="ECO:0000256" key="6">
    <source>
        <dbReference type="ARBA" id="ARBA00060702"/>
    </source>
</evidence>
<keyword evidence="11" id="KW-1185">Reference proteome</keyword>
<dbReference type="Gene3D" id="3.40.50.2000">
    <property type="entry name" value="Glycogen Phosphorylase B"/>
    <property type="match status" value="2"/>
</dbReference>
<dbReference type="CDD" id="cd03788">
    <property type="entry name" value="GT20_TPS"/>
    <property type="match status" value="1"/>
</dbReference>
<dbReference type="PATRIC" id="fig|582515.4.peg.3008"/>
<comment type="catalytic activity">
    <reaction evidence="4">
        <text>ADP-alpha-D-glucose + sn-glycerol 3-phosphate = 2-O-(alpha-D-glucopyranosyl)-sn-glycerol 3-phosphate + ADP + H(+)</text>
        <dbReference type="Rhea" id="RHEA:12881"/>
        <dbReference type="ChEBI" id="CHEBI:15378"/>
        <dbReference type="ChEBI" id="CHEBI:57498"/>
        <dbReference type="ChEBI" id="CHEBI:57597"/>
        <dbReference type="ChEBI" id="CHEBI:87089"/>
        <dbReference type="ChEBI" id="CHEBI:456216"/>
        <dbReference type="EC" id="2.4.1.213"/>
    </reaction>
</comment>
<evidence type="ECO:0000313" key="10">
    <source>
        <dbReference type="EMBL" id="ERN40694.1"/>
    </source>
</evidence>
<dbReference type="NCBIfam" id="TIGR02398">
    <property type="entry name" value="gluc_glyc_Psyn"/>
    <property type="match status" value="1"/>
</dbReference>
<dbReference type="InterPro" id="IPR001830">
    <property type="entry name" value="Glyco_trans_20"/>
</dbReference>
<dbReference type="InParanoid" id="U5DJE4"/>
<evidence type="ECO:0000256" key="3">
    <source>
        <dbReference type="ARBA" id="ARBA00022679"/>
    </source>
</evidence>
<evidence type="ECO:0000256" key="1">
    <source>
        <dbReference type="ARBA" id="ARBA00008799"/>
    </source>
</evidence>
<evidence type="ECO:0000256" key="5">
    <source>
        <dbReference type="ARBA" id="ARBA00055920"/>
    </source>
</evidence>
<comment type="similarity">
    <text evidence="1">Belongs to the glycosyltransferase 20 family.</text>
</comment>
<dbReference type="OrthoDB" id="9761633at2"/>
<evidence type="ECO:0000256" key="4">
    <source>
        <dbReference type="ARBA" id="ARBA00052754"/>
    </source>
</evidence>
<dbReference type="GO" id="GO:0051473">
    <property type="term" value="P:glucosylglycerol biosynthetic process"/>
    <property type="evidence" value="ECO:0007669"/>
    <property type="project" value="InterPro"/>
</dbReference>
<proteinExistence type="inferred from homology"/>
<dbReference type="Pfam" id="PF00982">
    <property type="entry name" value="Glyco_transf_20"/>
    <property type="match status" value="1"/>
</dbReference>
<gene>
    <name evidence="10" type="ORF">KR51_00026790</name>
</gene>
<dbReference type="EC" id="2.4.1.213" evidence="7"/>
<dbReference type="GO" id="GO:0005992">
    <property type="term" value="P:trehalose biosynthetic process"/>
    <property type="evidence" value="ECO:0007669"/>
    <property type="project" value="InterPro"/>
</dbReference>
<evidence type="ECO:0000256" key="7">
    <source>
        <dbReference type="ARBA" id="ARBA00066821"/>
    </source>
</evidence>
<accession>U5DJE4</accession>
<dbReference type="AlphaFoldDB" id="U5DJE4"/>
<reference evidence="10 11" key="1">
    <citation type="submission" date="2013-05" db="EMBL/GenBank/DDBJ databases">
        <title>Draft genome sequence of Rubidibacter lacunae KORDI 51-2.</title>
        <authorList>
            <person name="Choi D.H."/>
            <person name="Noh J.H."/>
            <person name="Kwon K.-K."/>
            <person name="Lee J.-H."/>
            <person name="Ryu J.-Y."/>
        </authorList>
    </citation>
    <scope>NUCLEOTIDE SEQUENCE [LARGE SCALE GENOMIC DNA]</scope>
    <source>
        <strain evidence="10 11">KORDI 51-2</strain>
    </source>
</reference>
<dbReference type="STRING" id="582515.KR51_00026790"/>
<evidence type="ECO:0000313" key="11">
    <source>
        <dbReference type="Proteomes" id="UP000016960"/>
    </source>
</evidence>
<comment type="pathway">
    <text evidence="6">Glycan metabolism; glucosylglycerol biosynthesis.</text>
</comment>
<dbReference type="SUPFAM" id="SSF53756">
    <property type="entry name" value="UDP-Glycosyltransferase/glycogen phosphorylase"/>
    <property type="match status" value="1"/>
</dbReference>
<dbReference type="RefSeq" id="WP_022608103.1">
    <property type="nucleotide sequence ID" value="NZ_ASSJ01000070.1"/>
</dbReference>
<dbReference type="PANTHER" id="PTHR10788:SF106">
    <property type="entry name" value="BCDNA.GH08860"/>
    <property type="match status" value="1"/>
</dbReference>
<name>U5DJE4_9CHRO</name>
<dbReference type="Proteomes" id="UP000016960">
    <property type="component" value="Unassembled WGS sequence"/>
</dbReference>
<dbReference type="PANTHER" id="PTHR10788">
    <property type="entry name" value="TREHALOSE-6-PHOSPHATE SYNTHASE"/>
    <property type="match status" value="1"/>
</dbReference>
<dbReference type="FunFam" id="3.40.50.2000:FF:000010">
    <property type="entry name" value="Alpha,alpha-trehalose-phosphate synthase"/>
    <property type="match status" value="1"/>
</dbReference>
<comment type="caution">
    <text evidence="10">The sequence shown here is derived from an EMBL/GenBank/DDBJ whole genome shotgun (WGS) entry which is preliminary data.</text>
</comment>
<dbReference type="eggNOG" id="COG0380">
    <property type="taxonomic scope" value="Bacteria"/>
</dbReference>
<evidence type="ECO:0000256" key="9">
    <source>
        <dbReference type="ARBA" id="ARBA00080497"/>
    </source>
</evidence>
<keyword evidence="2 10" id="KW-0328">Glycosyltransferase</keyword>
<evidence type="ECO:0000256" key="8">
    <source>
        <dbReference type="ARBA" id="ARBA00069974"/>
    </source>
</evidence>
<comment type="function">
    <text evidence="5">Involved in salt tolerance by producing GG-phosphate from ADP-glucose and glycerol-3-phosphate (G3P), an intermediate in the synthesis of the osmolyte glucosylglycerol (GG).</text>
</comment>
<evidence type="ECO:0000256" key="2">
    <source>
        <dbReference type="ARBA" id="ARBA00022676"/>
    </source>
</evidence>
<protein>
    <recommendedName>
        <fullName evidence="8">Glucosylglycerol-phosphate synthase</fullName>
        <ecNumber evidence="7">2.4.1.213</ecNumber>
    </recommendedName>
    <alternativeName>
        <fullName evidence="9">Glucosyl-glycerol-phosphate synthase</fullName>
    </alternativeName>
</protein>
<sequence length="502" mass="57333">MKSSLVILYHREPYDEVVENGVVRYRAKKSPNGILPTLKSFFHNVSQGTWVAWKQVKAKDAAKFQERVEVEGEGNYSVRRIPLTADQVKHFYHITSKEAFWPILHSFPYHFTYETSDWENFENINRLFAEAACAEAADDALIWVHDYNLWRAPFFIRELKPDARIAFFHHTPFPSVDIFNILPWREKIIDSLLCCDIVGFHIPRYSENFVNVARSLREVEVAAIEPVPSNLTSVGTALAEPEAVTKLRYNGREIKVDAFPVGTNPKQIQSVLNKPETEKRYEEILELLGGRKTIISAGRVDYVKGTREMLEAYGRLLERRPELHGKLNLLVTSVSPATGMRVYKTAQTLIEQLVGKINGRFAKLDWIPIMLFTQPVPFADLMCYYKAADICWTTPLRDGLNLVAKEYVIARGGRGGVLILSEFVGAAVELPEAVLTNPYSIDRMNDAIDLALDMPEDEQQQRMQKMYSTVTHYDVNYWAGRLLEQFELQLPGLNSDKELAAV</sequence>